<protein>
    <recommendedName>
        <fullName evidence="3">GrpB family protein</fullName>
    </recommendedName>
</protein>
<dbReference type="AlphaFoldDB" id="A0A177NJS3"/>
<evidence type="ECO:0000313" key="1">
    <source>
        <dbReference type="EMBL" id="OAI17663.1"/>
    </source>
</evidence>
<gene>
    <name evidence="1" type="ORF">A1507_10475</name>
</gene>
<dbReference type="Pfam" id="PF04229">
    <property type="entry name" value="GrpB"/>
    <property type="match status" value="1"/>
</dbReference>
<dbReference type="RefSeq" id="WP_064040185.1">
    <property type="nucleotide sequence ID" value="NZ_LUUJ01000066.1"/>
</dbReference>
<dbReference type="EMBL" id="LUUJ01000066">
    <property type="protein sequence ID" value="OAI17663.1"/>
    <property type="molecule type" value="Genomic_DNA"/>
</dbReference>
<dbReference type="InterPro" id="IPR043519">
    <property type="entry name" value="NT_sf"/>
</dbReference>
<dbReference type="SUPFAM" id="SSF81301">
    <property type="entry name" value="Nucleotidyltransferase"/>
    <property type="match status" value="1"/>
</dbReference>
<reference evidence="1 2" key="1">
    <citation type="submission" date="2016-03" db="EMBL/GenBank/DDBJ databases">
        <authorList>
            <person name="Ploux O."/>
        </authorList>
    </citation>
    <scope>NUCLEOTIDE SEQUENCE [LARGE SCALE GENOMIC DNA]</scope>
    <source>
        <strain evidence="1 2">R-45378</strain>
    </source>
</reference>
<name>A0A177NJS3_9GAMM</name>
<organism evidence="1 2">
    <name type="scientific">Methylomonas koyamae</name>
    <dbReference type="NCBI Taxonomy" id="702114"/>
    <lineage>
        <taxon>Bacteria</taxon>
        <taxon>Pseudomonadati</taxon>
        <taxon>Pseudomonadota</taxon>
        <taxon>Gammaproteobacteria</taxon>
        <taxon>Methylococcales</taxon>
        <taxon>Methylococcaceae</taxon>
        <taxon>Methylomonas</taxon>
    </lineage>
</organism>
<evidence type="ECO:0008006" key="3">
    <source>
        <dbReference type="Google" id="ProtNLM"/>
    </source>
</evidence>
<sequence>MKVILEPYNPKWQDDFNRHKLTIESAIGHLLDSIDHIGSTSLGDIAAKPIIDVLVGITDQSLLDQTIEPMFDAGYTYIEKFTPAMPYRRFFVQLTPLSGKPLPSILTTNDVLSFGVDYNTVANIHAIERGSYHWIRHVAFRDYLLAHPEVRIEYERLKLEIAKIDFSDPLDYNAHKEGFISKHQELAVRWFLTQKTMSK</sequence>
<dbReference type="Proteomes" id="UP000077857">
    <property type="component" value="Unassembled WGS sequence"/>
</dbReference>
<proteinExistence type="predicted"/>
<dbReference type="PANTHER" id="PTHR34822:SF1">
    <property type="entry name" value="GRPB FAMILY PROTEIN"/>
    <property type="match status" value="1"/>
</dbReference>
<dbReference type="InterPro" id="IPR007344">
    <property type="entry name" value="GrpB/CoaE"/>
</dbReference>
<evidence type="ECO:0000313" key="2">
    <source>
        <dbReference type="Proteomes" id="UP000077857"/>
    </source>
</evidence>
<dbReference type="PANTHER" id="PTHR34822">
    <property type="entry name" value="GRPB DOMAIN PROTEIN (AFU_ORTHOLOGUE AFUA_1G01530)"/>
    <property type="match status" value="1"/>
</dbReference>
<comment type="caution">
    <text evidence="1">The sequence shown here is derived from an EMBL/GenBank/DDBJ whole genome shotgun (WGS) entry which is preliminary data.</text>
</comment>
<dbReference type="Gene3D" id="3.30.460.10">
    <property type="entry name" value="Beta Polymerase, domain 2"/>
    <property type="match status" value="1"/>
</dbReference>
<accession>A0A177NJS3</accession>